<organism evidence="1">
    <name type="scientific">marine sediment metagenome</name>
    <dbReference type="NCBI Taxonomy" id="412755"/>
    <lineage>
        <taxon>unclassified sequences</taxon>
        <taxon>metagenomes</taxon>
        <taxon>ecological metagenomes</taxon>
    </lineage>
</organism>
<reference evidence="1" key="1">
    <citation type="journal article" date="2015" name="Nature">
        <title>Complex archaea that bridge the gap between prokaryotes and eukaryotes.</title>
        <authorList>
            <person name="Spang A."/>
            <person name="Saw J.H."/>
            <person name="Jorgensen S.L."/>
            <person name="Zaremba-Niedzwiedzka K."/>
            <person name="Martijn J."/>
            <person name="Lind A.E."/>
            <person name="van Eijk R."/>
            <person name="Schleper C."/>
            <person name="Guy L."/>
            <person name="Ettema T.J."/>
        </authorList>
    </citation>
    <scope>NUCLEOTIDE SEQUENCE</scope>
</reference>
<feature type="non-terminal residue" evidence="1">
    <location>
        <position position="1"/>
    </location>
</feature>
<dbReference type="AlphaFoldDB" id="A0A0F9IQK4"/>
<dbReference type="EMBL" id="LAZR01018542">
    <property type="protein sequence ID" value="KKL96015.1"/>
    <property type="molecule type" value="Genomic_DNA"/>
</dbReference>
<name>A0A0F9IQK4_9ZZZZ</name>
<gene>
    <name evidence="1" type="ORF">LCGC14_1848730</name>
</gene>
<accession>A0A0F9IQK4</accession>
<sequence length="67" mass="7603">NVVRANPDKIEKQILKGIEDGGYLAHAHIQTAANYIDGRPVQAVELRDRRTLIIHLENGQEETLERD</sequence>
<evidence type="ECO:0000313" key="1">
    <source>
        <dbReference type="EMBL" id="KKL96015.1"/>
    </source>
</evidence>
<comment type="caution">
    <text evidence="1">The sequence shown here is derived from an EMBL/GenBank/DDBJ whole genome shotgun (WGS) entry which is preliminary data.</text>
</comment>
<protein>
    <submittedName>
        <fullName evidence="1">Uncharacterized protein</fullName>
    </submittedName>
</protein>
<proteinExistence type="predicted"/>